<evidence type="ECO:0000256" key="1">
    <source>
        <dbReference type="ARBA" id="ARBA00022786"/>
    </source>
</evidence>
<keyword evidence="1" id="KW-0833">Ubl conjugation pathway</keyword>
<feature type="domain" description="F-box" evidence="3">
    <location>
        <begin position="344"/>
        <end position="400"/>
    </location>
</feature>
<dbReference type="SMART" id="SM00256">
    <property type="entry name" value="FBOX"/>
    <property type="match status" value="1"/>
</dbReference>
<sequence length="801" mass="89131">MCQRAKFFEWVQLYVKEVIECSSQYGADGRTAFVAENISGPPTIYPNFEDSTRSCAFLNFGTRWESYPGSLEPIRGGPSTFTSTDYIDVFFERPLIIFAMRIFETFFPGAVVAIRACYRDQPIDRPVNARGMYWATLWQAADAGIPSNFRAIDGGNSLLPASSVNPVQLGRARIFEPVLSHIPLVPTDLVRIELDIRRCAYYTQLDAILVNGYAPISDEAAEIFRKMQSEMYAEGHSFEPRDPNMSYGEIKGSPLSSGYSSCNDIPLTNCLPPPTNELDLDGIDDNLSDVAHANGSSMEVDYIQNSMLCPLSMALCKFPTYLAPMALMNQTTLSTFGNHFSHPSCLLLRLPPEVLLQIFSYFDLQTLCRISSVCRTFYYLVDESLARLKSINLQALWATTTDASLLSLSTRLSRKSFMSQSCKKPRDRSLQAESTCVQYPSWSSIAVKGVTQWATLIAGGVPPGGKFRSFLLDKNGTRSPEVYPRLKRFDFSWCGNYQSVSTFGFCRFLAEAGRCLTTLRLSSCQMVNDECLLELINICGLLRELDLSSCRSITSDGFIPLGRLIHLRWLSLYRTKVGDAALINLANLCQHLQHLNLGACVLIEDADNVIDQITSTNQHLESLVLWRCQNLTGQGLLKVAEHCPNLLRLDLGWCSGLESQSSNCIREVVMRCNKLRVMSLTAIRSVTPADVIAIAHCLNNSLEDLDLVGNALVTELCVRRLLFQCRKLAFLDISHCPSISLPDVLSLRAAFPRCTISSNHYTFTPSPPPTAATVDPGTPQLLPSVHHPPRALPDPQAHLHR</sequence>
<name>A0A5K3FLC7_MESCO</name>
<feature type="region of interest" description="Disordered" evidence="2">
    <location>
        <begin position="765"/>
        <end position="801"/>
    </location>
</feature>
<dbReference type="InterPro" id="IPR057207">
    <property type="entry name" value="FBXL15_LRR"/>
</dbReference>
<evidence type="ECO:0000259" key="3">
    <source>
        <dbReference type="PROSITE" id="PS50181"/>
    </source>
</evidence>
<dbReference type="GO" id="GO:0031146">
    <property type="term" value="P:SCF-dependent proteasomal ubiquitin-dependent protein catabolic process"/>
    <property type="evidence" value="ECO:0007669"/>
    <property type="project" value="TreeGrafter"/>
</dbReference>
<dbReference type="WBParaSite" id="MCU_008734-RB">
    <property type="protein sequence ID" value="MCU_008734-RB"/>
    <property type="gene ID" value="MCU_008734"/>
</dbReference>
<dbReference type="PANTHER" id="PTHR13318">
    <property type="entry name" value="PARTNER OF PAIRED, ISOFORM B-RELATED"/>
    <property type="match status" value="1"/>
</dbReference>
<dbReference type="Gene3D" id="1.20.1280.50">
    <property type="match status" value="1"/>
</dbReference>
<dbReference type="InterPro" id="IPR006553">
    <property type="entry name" value="Leu-rich_rpt_Cys-con_subtyp"/>
</dbReference>
<dbReference type="InterPro" id="IPR032675">
    <property type="entry name" value="LRR_dom_sf"/>
</dbReference>
<evidence type="ECO:0000256" key="2">
    <source>
        <dbReference type="SAM" id="MobiDB-lite"/>
    </source>
</evidence>
<protein>
    <submittedName>
        <fullName evidence="4">F-box domain-containing protein</fullName>
    </submittedName>
</protein>
<evidence type="ECO:0000313" key="4">
    <source>
        <dbReference type="WBParaSite" id="MCU_008734-RB"/>
    </source>
</evidence>
<dbReference type="InterPro" id="IPR036047">
    <property type="entry name" value="F-box-like_dom_sf"/>
</dbReference>
<dbReference type="Pfam" id="PF25372">
    <property type="entry name" value="DUF7885"/>
    <property type="match status" value="1"/>
</dbReference>
<dbReference type="Pfam" id="PF12937">
    <property type="entry name" value="F-box-like"/>
    <property type="match status" value="1"/>
</dbReference>
<dbReference type="GO" id="GO:0019005">
    <property type="term" value="C:SCF ubiquitin ligase complex"/>
    <property type="evidence" value="ECO:0007669"/>
    <property type="project" value="TreeGrafter"/>
</dbReference>
<organism evidence="4">
    <name type="scientific">Mesocestoides corti</name>
    <name type="common">Flatworm</name>
    <dbReference type="NCBI Taxonomy" id="53468"/>
    <lineage>
        <taxon>Eukaryota</taxon>
        <taxon>Metazoa</taxon>
        <taxon>Spiralia</taxon>
        <taxon>Lophotrochozoa</taxon>
        <taxon>Platyhelminthes</taxon>
        <taxon>Cestoda</taxon>
        <taxon>Eucestoda</taxon>
        <taxon>Cyclophyllidea</taxon>
        <taxon>Mesocestoididae</taxon>
        <taxon>Mesocestoides</taxon>
    </lineage>
</organism>
<dbReference type="SUPFAM" id="SSF52047">
    <property type="entry name" value="RNI-like"/>
    <property type="match status" value="1"/>
</dbReference>
<dbReference type="PANTHER" id="PTHR13318:SF152">
    <property type="entry name" value="F-BOX_LRR-REPEAT PROTEIN 4"/>
    <property type="match status" value="1"/>
</dbReference>
<proteinExistence type="predicted"/>
<dbReference type="SUPFAM" id="SSF81383">
    <property type="entry name" value="F-box domain"/>
    <property type="match status" value="1"/>
</dbReference>
<dbReference type="Gene3D" id="3.80.10.10">
    <property type="entry name" value="Ribonuclease Inhibitor"/>
    <property type="match status" value="2"/>
</dbReference>
<dbReference type="InterPro" id="IPR001810">
    <property type="entry name" value="F-box_dom"/>
</dbReference>
<dbReference type="SMART" id="SM00367">
    <property type="entry name" value="LRR_CC"/>
    <property type="match status" value="7"/>
</dbReference>
<dbReference type="PROSITE" id="PS50181">
    <property type="entry name" value="FBOX"/>
    <property type="match status" value="1"/>
</dbReference>
<reference evidence="4" key="1">
    <citation type="submission" date="2019-11" db="UniProtKB">
        <authorList>
            <consortium name="WormBaseParasite"/>
        </authorList>
    </citation>
    <scope>IDENTIFICATION</scope>
</reference>
<accession>A0A5K3FLC7</accession>
<dbReference type="AlphaFoldDB" id="A0A5K3FLC7"/>